<protein>
    <submittedName>
        <fullName evidence="2">Uncharacterized protein</fullName>
    </submittedName>
</protein>
<organism evidence="2 3">
    <name type="scientific">Halocaridina rubra</name>
    <name type="common">Hawaiian red shrimp</name>
    <dbReference type="NCBI Taxonomy" id="373956"/>
    <lineage>
        <taxon>Eukaryota</taxon>
        <taxon>Metazoa</taxon>
        <taxon>Ecdysozoa</taxon>
        <taxon>Arthropoda</taxon>
        <taxon>Crustacea</taxon>
        <taxon>Multicrustacea</taxon>
        <taxon>Malacostraca</taxon>
        <taxon>Eumalacostraca</taxon>
        <taxon>Eucarida</taxon>
        <taxon>Decapoda</taxon>
        <taxon>Pleocyemata</taxon>
        <taxon>Caridea</taxon>
        <taxon>Atyoidea</taxon>
        <taxon>Atyidae</taxon>
        <taxon>Halocaridina</taxon>
    </lineage>
</organism>
<gene>
    <name evidence="2" type="ORF">SK128_028359</name>
</gene>
<sequence>WVERVMEEPVGRASAGAGPNPPLWCPAAAVTSPVNSLNSLAWTSRDPSTSRMRYHHTSQEARCRQPKQLTRKGRGREHDGTVTEKA</sequence>
<keyword evidence="3" id="KW-1185">Reference proteome</keyword>
<dbReference type="EMBL" id="JAXCGZ010000460">
    <property type="protein sequence ID" value="KAK7085948.1"/>
    <property type="molecule type" value="Genomic_DNA"/>
</dbReference>
<feature type="non-terminal residue" evidence="2">
    <location>
        <position position="86"/>
    </location>
</feature>
<evidence type="ECO:0000313" key="3">
    <source>
        <dbReference type="Proteomes" id="UP001381693"/>
    </source>
</evidence>
<evidence type="ECO:0000313" key="2">
    <source>
        <dbReference type="EMBL" id="KAK7085948.1"/>
    </source>
</evidence>
<feature type="compositionally biased region" description="Basic and acidic residues" evidence="1">
    <location>
        <begin position="76"/>
        <end position="86"/>
    </location>
</feature>
<feature type="region of interest" description="Disordered" evidence="1">
    <location>
        <begin position="1"/>
        <end position="21"/>
    </location>
</feature>
<feature type="compositionally biased region" description="Basic and acidic residues" evidence="1">
    <location>
        <begin position="1"/>
        <end position="10"/>
    </location>
</feature>
<dbReference type="AlphaFoldDB" id="A0AAN8XUD8"/>
<reference evidence="2 3" key="1">
    <citation type="submission" date="2023-11" db="EMBL/GenBank/DDBJ databases">
        <title>Halocaridina rubra genome assembly.</title>
        <authorList>
            <person name="Smith C."/>
        </authorList>
    </citation>
    <scope>NUCLEOTIDE SEQUENCE [LARGE SCALE GENOMIC DNA]</scope>
    <source>
        <strain evidence="2">EP-1</strain>
        <tissue evidence="2">Whole</tissue>
    </source>
</reference>
<feature type="compositionally biased region" description="Polar residues" evidence="1">
    <location>
        <begin position="41"/>
        <end position="51"/>
    </location>
</feature>
<feature type="non-terminal residue" evidence="2">
    <location>
        <position position="1"/>
    </location>
</feature>
<proteinExistence type="predicted"/>
<feature type="region of interest" description="Disordered" evidence="1">
    <location>
        <begin position="41"/>
        <end position="86"/>
    </location>
</feature>
<evidence type="ECO:0000256" key="1">
    <source>
        <dbReference type="SAM" id="MobiDB-lite"/>
    </source>
</evidence>
<accession>A0AAN8XUD8</accession>
<comment type="caution">
    <text evidence="2">The sequence shown here is derived from an EMBL/GenBank/DDBJ whole genome shotgun (WGS) entry which is preliminary data.</text>
</comment>
<name>A0AAN8XUD8_HALRR</name>
<dbReference type="Proteomes" id="UP001381693">
    <property type="component" value="Unassembled WGS sequence"/>
</dbReference>